<organism evidence="7 8">
    <name type="scientific">Tricholomella constricta</name>
    <dbReference type="NCBI Taxonomy" id="117010"/>
    <lineage>
        <taxon>Eukaryota</taxon>
        <taxon>Fungi</taxon>
        <taxon>Dikarya</taxon>
        <taxon>Basidiomycota</taxon>
        <taxon>Agaricomycotina</taxon>
        <taxon>Agaricomycetes</taxon>
        <taxon>Agaricomycetidae</taxon>
        <taxon>Agaricales</taxon>
        <taxon>Tricholomatineae</taxon>
        <taxon>Lyophyllaceae</taxon>
        <taxon>Tricholomella</taxon>
    </lineage>
</organism>
<dbReference type="SUPFAM" id="SSF51395">
    <property type="entry name" value="FMN-linked oxidoreductases"/>
    <property type="match status" value="1"/>
</dbReference>
<evidence type="ECO:0000313" key="8">
    <source>
        <dbReference type="Proteomes" id="UP000565441"/>
    </source>
</evidence>
<feature type="binding site" evidence="5">
    <location>
        <position position="136"/>
    </location>
    <ligand>
        <name>FMN</name>
        <dbReference type="ChEBI" id="CHEBI:58210"/>
    </ligand>
</feature>
<dbReference type="AlphaFoldDB" id="A0A8H5HFV6"/>
<feature type="binding site" evidence="5">
    <location>
        <begin position="386"/>
        <end position="387"/>
    </location>
    <ligand>
        <name>FMN</name>
        <dbReference type="ChEBI" id="CHEBI:58210"/>
    </ligand>
</feature>
<evidence type="ECO:0000313" key="7">
    <source>
        <dbReference type="EMBL" id="KAF5382429.1"/>
    </source>
</evidence>
<evidence type="ECO:0000256" key="3">
    <source>
        <dbReference type="ARBA" id="ARBA00024042"/>
    </source>
</evidence>
<dbReference type="InterPro" id="IPR013785">
    <property type="entry name" value="Aldolase_TIM"/>
</dbReference>
<feature type="domain" description="FMN hydroxy acid dehydrogenase" evidence="6">
    <location>
        <begin position="28"/>
        <end position="437"/>
    </location>
</feature>
<evidence type="ECO:0000259" key="6">
    <source>
        <dbReference type="PROSITE" id="PS51349"/>
    </source>
</evidence>
<dbReference type="OrthoDB" id="25826at2759"/>
<comment type="caution">
    <text evidence="7">The sequence shown here is derived from an EMBL/GenBank/DDBJ whole genome shotgun (WGS) entry which is preliminary data.</text>
</comment>
<feature type="binding site" evidence="5">
    <location>
        <begin position="363"/>
        <end position="367"/>
    </location>
    <ligand>
        <name>FMN</name>
        <dbReference type="ChEBI" id="CHEBI:58210"/>
    </ligand>
</feature>
<dbReference type="PROSITE" id="PS51349">
    <property type="entry name" value="FMN_HYDROXY_ACID_DH_2"/>
    <property type="match status" value="1"/>
</dbReference>
<feature type="binding site" evidence="5">
    <location>
        <position position="54"/>
    </location>
    <ligand>
        <name>glyoxylate</name>
        <dbReference type="ChEBI" id="CHEBI:36655"/>
    </ligand>
</feature>
<dbReference type="Gene3D" id="3.20.20.70">
    <property type="entry name" value="Aldolase class I"/>
    <property type="match status" value="1"/>
</dbReference>
<name>A0A8H5HFV6_9AGAR</name>
<accession>A0A8H5HFV6</accession>
<dbReference type="PIRSF" id="PIRSF000138">
    <property type="entry name" value="Al-hdrx_acd_dh"/>
    <property type="match status" value="1"/>
</dbReference>
<keyword evidence="8" id="KW-1185">Reference proteome</keyword>
<keyword evidence="5" id="KW-0285">Flavoprotein</keyword>
<evidence type="ECO:0000256" key="1">
    <source>
        <dbReference type="ARBA" id="ARBA00001917"/>
    </source>
</evidence>
<feature type="binding site" evidence="5">
    <location>
        <position position="328"/>
    </location>
    <ligand>
        <name>glyoxylate</name>
        <dbReference type="ChEBI" id="CHEBI:36655"/>
    </ligand>
</feature>
<comment type="similarity">
    <text evidence="3">Belongs to the FMN-dependent alpha-hydroxy acid dehydrogenase family.</text>
</comment>
<dbReference type="InterPro" id="IPR037396">
    <property type="entry name" value="FMN_HAD"/>
</dbReference>
<dbReference type="InterPro" id="IPR012133">
    <property type="entry name" value="Alpha-hydoxy_acid_DH_FMN"/>
</dbReference>
<dbReference type="GO" id="GO:0016491">
    <property type="term" value="F:oxidoreductase activity"/>
    <property type="evidence" value="ECO:0007669"/>
    <property type="project" value="UniProtKB-KW"/>
</dbReference>
<gene>
    <name evidence="7" type="ORF">D9615_002778</name>
</gene>
<reference evidence="7 8" key="1">
    <citation type="journal article" date="2020" name="ISME J.">
        <title>Uncovering the hidden diversity of litter-decomposition mechanisms in mushroom-forming fungi.</title>
        <authorList>
            <person name="Floudas D."/>
            <person name="Bentzer J."/>
            <person name="Ahren D."/>
            <person name="Johansson T."/>
            <person name="Persson P."/>
            <person name="Tunlid A."/>
        </authorList>
    </citation>
    <scope>NUCLEOTIDE SEQUENCE [LARGE SCALE GENOMIC DNA]</scope>
    <source>
        <strain evidence="7 8">CBS 661.87</strain>
    </source>
</reference>
<dbReference type="InterPro" id="IPR000262">
    <property type="entry name" value="FMN-dep_DH"/>
</dbReference>
<evidence type="ECO:0000256" key="4">
    <source>
        <dbReference type="PIRSR" id="PIRSR000138-1"/>
    </source>
</evidence>
<feature type="binding site" evidence="5">
    <location>
        <position position="158"/>
    </location>
    <ligand>
        <name>FMN</name>
        <dbReference type="ChEBI" id="CHEBI:58210"/>
    </ligand>
</feature>
<feature type="binding site" evidence="5">
    <location>
        <position position="160"/>
    </location>
    <ligand>
        <name>glyoxylate</name>
        <dbReference type="ChEBI" id="CHEBI:36655"/>
    </ligand>
</feature>
<feature type="binding site" evidence="5">
    <location>
        <position position="319"/>
    </location>
    <ligand>
        <name>FMN</name>
        <dbReference type="ChEBI" id="CHEBI:58210"/>
    </ligand>
</feature>
<dbReference type="EMBL" id="JAACJP010000008">
    <property type="protein sequence ID" value="KAF5382429.1"/>
    <property type="molecule type" value="Genomic_DNA"/>
</dbReference>
<feature type="binding site" evidence="5">
    <location>
        <begin position="107"/>
        <end position="109"/>
    </location>
    <ligand>
        <name>FMN</name>
        <dbReference type="ChEBI" id="CHEBI:58210"/>
    </ligand>
</feature>
<feature type="active site" description="Proton acceptor" evidence="4">
    <location>
        <position position="321"/>
    </location>
</feature>
<feature type="binding site" evidence="5">
    <location>
        <position position="195"/>
    </location>
    <ligand>
        <name>glyoxylate</name>
        <dbReference type="ChEBI" id="CHEBI:36655"/>
    </ligand>
</feature>
<dbReference type="GO" id="GO:0010181">
    <property type="term" value="F:FMN binding"/>
    <property type="evidence" value="ECO:0007669"/>
    <property type="project" value="InterPro"/>
</dbReference>
<dbReference type="PANTHER" id="PTHR10578:SF143">
    <property type="entry name" value="FMN-DEPENDENT ALPHA-HYDROXY ACID DEHYDROGENASE PB1A11.03"/>
    <property type="match status" value="1"/>
</dbReference>
<sequence length="442" mass="48709">MAETNPLEPGKWSSYMLSIYINRKAPQPLGTVVFEEIEQKAKEKLKDYPGAFLYAGGSAGTNATYRANRKALERYALIPRMLVNATARSLETTIFGVTYSSPIFIAPIGVQGIFYGDAELASAHAAQKLGIPFIMSTASSRSIEEVAKASGDGNRWYQLYWPRTNDVTLSLLKRAKENGFKALVVTLDTMVIGWRPHDLERAYIPFAHGVGIQVGRSDPVFMARYNREPIHEHPEFPYDSAEKDRLFFAGDEKTKEGVFYGAEWLKECNSGIYHDWEDLKFLRDNWEGPLILKGIQSVLRVNQDAEKALEHGVDGIIVSNHVFAEGGRQVDGAIPSIYALESIMKSAKVKEAQKSGKLTVLFDSGIRTGSDIIKAVALGAQGVLLGRPWLYGMIVGGEAGVEQVIRHTLADLDTTLGLAGYKNLSEIQGKGDAVMTKLDFVP</sequence>
<feature type="binding site" evidence="5">
    <location>
        <position position="293"/>
    </location>
    <ligand>
        <name>FMN</name>
        <dbReference type="ChEBI" id="CHEBI:58210"/>
    </ligand>
</feature>
<protein>
    <recommendedName>
        <fullName evidence="6">FMN hydroxy acid dehydrogenase domain-containing protein</fullName>
    </recommendedName>
</protein>
<keyword evidence="5" id="KW-0288">FMN</keyword>
<dbReference type="Proteomes" id="UP000565441">
    <property type="component" value="Unassembled WGS sequence"/>
</dbReference>
<comment type="cofactor">
    <cofactor evidence="1">
        <name>FMN</name>
        <dbReference type="ChEBI" id="CHEBI:58210"/>
    </cofactor>
</comment>
<dbReference type="Pfam" id="PF01070">
    <property type="entry name" value="FMN_dh"/>
    <property type="match status" value="1"/>
</dbReference>
<dbReference type="PANTHER" id="PTHR10578">
    <property type="entry name" value="S -2-HYDROXY-ACID OXIDASE-RELATED"/>
    <property type="match status" value="1"/>
</dbReference>
<feature type="binding site" evidence="5">
    <location>
        <position position="321"/>
    </location>
    <ligand>
        <name>glyoxylate</name>
        <dbReference type="ChEBI" id="CHEBI:36655"/>
    </ligand>
</feature>
<evidence type="ECO:0000256" key="2">
    <source>
        <dbReference type="ARBA" id="ARBA00023002"/>
    </source>
</evidence>
<evidence type="ECO:0000256" key="5">
    <source>
        <dbReference type="PIRSR" id="PIRSR000138-2"/>
    </source>
</evidence>
<keyword evidence="2" id="KW-0560">Oxidoreductase</keyword>
<proteinExistence type="inferred from homology"/>
<feature type="binding site" evidence="5">
    <location>
        <position position="186"/>
    </location>
    <ligand>
        <name>FMN</name>
        <dbReference type="ChEBI" id="CHEBI:58210"/>
    </ligand>
</feature>